<name>A0AA48P7W0_9VIRU</name>
<dbReference type="Pfam" id="PF09374">
    <property type="entry name" value="PG_binding_3"/>
    <property type="match status" value="1"/>
</dbReference>
<accession>A0AA48P7W0</accession>
<reference evidence="3" key="2">
    <citation type="journal article" date="2023" name="Arch. Virol.">
        <title>Changes to virus taxonomy and the ICTV Statutes ratified by the International Committee on Taxonomy of Viruses (2023).</title>
        <authorList>
            <person name="Zerbini F.M."/>
            <person name="Siddell S.G."/>
            <person name="Lefkowitz E.J."/>
            <person name="Mushegian A.R."/>
            <person name="Adriaenssens E.M."/>
            <person name="Alfenas-Zerbini P."/>
            <person name="Dempsey D.M."/>
            <person name="Dutilh B.E."/>
            <person name="Garcia M.L."/>
            <person name="Hendrickson R.C."/>
            <person name="Junglen S."/>
            <person name="Krupovic M."/>
            <person name="Kuhn J.H."/>
            <person name="Lambert A.J."/>
            <person name="Lobocka M."/>
            <person name="Oksanen H.M."/>
            <person name="Robertson D.L."/>
            <person name="Rubino L."/>
            <person name="Sabanadzovic S."/>
            <person name="Simmonds P."/>
            <person name="Smith D.B."/>
            <person name="Suzuki N."/>
            <person name="Van Doorslaer K."/>
            <person name="Vandamme A.M."/>
            <person name="Varsani A."/>
        </authorList>
    </citation>
    <scope>NUCLEOTIDE SEQUENCE</scope>
    <source>
        <strain evidence="3">RCAP_rcc00555</strain>
    </source>
</reference>
<evidence type="ECO:0000259" key="2">
    <source>
        <dbReference type="Pfam" id="PF09374"/>
    </source>
</evidence>
<evidence type="ECO:0000259" key="1">
    <source>
        <dbReference type="Pfam" id="PF05838"/>
    </source>
</evidence>
<sequence>MRSVYEIAKEIVAREGGYVNDPSDPGGATNYGVTLGTLRRLGLDLNRDGVVSARDLRLVSPDQAAEIYVSQYFKAPKLDQLPAVVQAPVFDMQVNAGAHAIRILQELLGRMGHPVAVDGVLGPQTIAAAQAAAARDPQLFVDAYGIARRNYYYDLADRRPASRKYATTRAGGKGGWILRAEAFISPRFHLSAAQHRARVAAWG</sequence>
<dbReference type="SUPFAM" id="SSF53955">
    <property type="entry name" value="Lysozyme-like"/>
    <property type="match status" value="1"/>
</dbReference>
<proteinExistence type="predicted"/>
<organism evidence="3">
    <name type="scientific">Rhodobactegtaviriform marrsi</name>
    <dbReference type="NCBI Taxonomy" id="3041225"/>
    <lineage>
        <taxon>Viruses</taxon>
        <taxon>Viruses incertae sedis</taxon>
        <taxon>Rhodogtaviriformidae</taxon>
        <taxon>Rhodobactegtaviriform</taxon>
    </lineage>
</organism>
<protein>
    <submittedName>
        <fullName evidence="3">Holin-associated N-acetylmuramidase</fullName>
    </submittedName>
</protein>
<reference evidence="3" key="1">
    <citation type="journal article" date="2022" name="Virus Evol.">
        <title>Formal recognition and classification of gene transfer agents as viriforms.</title>
        <authorList>
            <person name="Kogay R."/>
            <person name="Koppenhofer S."/>
            <person name="Beatty J.T."/>
            <person name="Kuhn J.H."/>
            <person name="Lang A.S."/>
            <person name="Zhaxybayeva O."/>
        </authorList>
    </citation>
    <scope>NUCLEOTIDE SEQUENCE</scope>
    <source>
        <strain evidence="3">RCAP_rcc00555</strain>
    </source>
</reference>
<reference evidence="3" key="3">
    <citation type="submission" date="2023-03" db="EMBL/GenBank/DDBJ databases">
        <authorList>
            <person name="Zhaxybayeva O."/>
            <person name="Kogay R."/>
            <person name="Koppenhofer S."/>
            <person name="Beatty J.T."/>
            <person name="Kuhn J.H."/>
            <person name="Lang A.S."/>
        </authorList>
    </citation>
    <scope>NUCLEOTIDE SEQUENCE</scope>
    <source>
        <strain evidence="3">RCAP_rcc00555</strain>
    </source>
</reference>
<dbReference type="EMBL" id="BK063265">
    <property type="protein sequence ID" value="DBA12196.1"/>
    <property type="molecule type" value="Genomic_DNA"/>
</dbReference>
<dbReference type="NCBIfam" id="NF040573">
    <property type="entry name" value="holin_dep_muram"/>
    <property type="match status" value="1"/>
</dbReference>
<dbReference type="InterPro" id="IPR018537">
    <property type="entry name" value="Peptidoglycan-bd_3"/>
</dbReference>
<dbReference type="PROSITE" id="PS00018">
    <property type="entry name" value="EF_HAND_1"/>
    <property type="match status" value="1"/>
</dbReference>
<feature type="domain" description="TtsA-like Glycoside hydrolase family 108" evidence="1">
    <location>
        <begin position="9"/>
        <end position="97"/>
    </location>
</feature>
<dbReference type="CDD" id="cd13926">
    <property type="entry name" value="N-acetylmuramidase_GH108"/>
    <property type="match status" value="1"/>
</dbReference>
<dbReference type="InterPro" id="IPR018247">
    <property type="entry name" value="EF_Hand_1_Ca_BS"/>
</dbReference>
<dbReference type="Pfam" id="PF05838">
    <property type="entry name" value="Glyco_hydro_108"/>
    <property type="match status" value="1"/>
</dbReference>
<dbReference type="Gene3D" id="1.20.141.10">
    <property type="entry name" value="Chitosanase, subunit A, domain 1"/>
    <property type="match status" value="1"/>
</dbReference>
<dbReference type="InterPro" id="IPR023346">
    <property type="entry name" value="Lysozyme-like_dom_sf"/>
</dbReference>
<feature type="domain" description="Peptidoglycan binding" evidence="2">
    <location>
        <begin position="99"/>
        <end position="181"/>
    </location>
</feature>
<evidence type="ECO:0000313" key="3">
    <source>
        <dbReference type="EMBL" id="DBA12196.1"/>
    </source>
</evidence>
<dbReference type="InterPro" id="IPR008565">
    <property type="entry name" value="TtsA-like_GH18_dom"/>
</dbReference>